<keyword evidence="1" id="KW-1133">Transmembrane helix</keyword>
<keyword evidence="1" id="KW-0472">Membrane</keyword>
<sequence length="419" mass="47279">MACENDFDCPLGLVCYEEVRWKEETNFCSCNHYYGWTGENCTDFGGQTYYFITMSVIEMAVTLVFLLLCLIDIFYIVKNKRKIQVNPTVISWIWSTLGLICFLLWKLFETLAALSPDKNTKTFELSLVKSRKFPETVVYDRIFSSFLFIFTCNALLMVSVMWLSIAYRAQKLVIDDSTSLKLKRYKYGNYCFQVVFAIMILSVIFAARYDLVGIMAVPFLAIIAITYTLGRWRLGKVLNTMISPSRRKKGAEANTTVLGATEDTHVESSRSRFAIDVQKENHYKLVARSVRITSTIIISSTYGLILSSLVYSALRNTSPEGQDIFTGPGNFDVSFFFADILSISIMTILITINWYSRKVFAEARTSNIGRQSKSKTIHRQKTLDASKGGNTLTVDNVDSEFAVIAPDEASIGVPSSDAV</sequence>
<feature type="transmembrane region" description="Helical" evidence="1">
    <location>
        <begin position="142"/>
        <end position="166"/>
    </location>
</feature>
<feature type="transmembrane region" description="Helical" evidence="1">
    <location>
        <begin position="211"/>
        <end position="230"/>
    </location>
</feature>
<evidence type="ECO:0000313" key="2">
    <source>
        <dbReference type="EMBL" id="CAE0432292.1"/>
    </source>
</evidence>
<dbReference type="EMBL" id="HBIN01003764">
    <property type="protein sequence ID" value="CAE0432292.1"/>
    <property type="molecule type" value="Transcribed_RNA"/>
</dbReference>
<accession>A0A6S8A2C4</accession>
<evidence type="ECO:0000313" key="3">
    <source>
        <dbReference type="EMBL" id="CAE0432294.1"/>
    </source>
</evidence>
<dbReference type="EMBL" id="HBIN01003767">
    <property type="protein sequence ID" value="CAE0432294.1"/>
    <property type="molecule type" value="Transcribed_RNA"/>
</dbReference>
<feature type="transmembrane region" description="Helical" evidence="1">
    <location>
        <begin position="187"/>
        <end position="205"/>
    </location>
</feature>
<evidence type="ECO:0000256" key="1">
    <source>
        <dbReference type="SAM" id="Phobius"/>
    </source>
</evidence>
<reference evidence="3" key="1">
    <citation type="submission" date="2021-01" db="EMBL/GenBank/DDBJ databases">
        <authorList>
            <person name="Corre E."/>
            <person name="Pelletier E."/>
            <person name="Niang G."/>
            <person name="Scheremetjew M."/>
            <person name="Finn R."/>
            <person name="Kale V."/>
            <person name="Holt S."/>
            <person name="Cochrane G."/>
            <person name="Meng A."/>
            <person name="Brown T."/>
            <person name="Cohen L."/>
        </authorList>
    </citation>
    <scope>NUCLEOTIDE SEQUENCE</scope>
    <source>
        <strain evidence="3">GSBS06</strain>
    </source>
</reference>
<dbReference type="AlphaFoldDB" id="A0A6S8A2C4"/>
<feature type="transmembrane region" description="Helical" evidence="1">
    <location>
        <begin position="49"/>
        <end position="77"/>
    </location>
</feature>
<organism evidence="3">
    <name type="scientific">Aplanochytrium stocchinoi</name>
    <dbReference type="NCBI Taxonomy" id="215587"/>
    <lineage>
        <taxon>Eukaryota</taxon>
        <taxon>Sar</taxon>
        <taxon>Stramenopiles</taxon>
        <taxon>Bigyra</taxon>
        <taxon>Labyrinthulomycetes</taxon>
        <taxon>Thraustochytrida</taxon>
        <taxon>Thraustochytriidae</taxon>
        <taxon>Aplanochytrium</taxon>
    </lineage>
</organism>
<feature type="transmembrane region" description="Helical" evidence="1">
    <location>
        <begin position="334"/>
        <end position="355"/>
    </location>
</feature>
<gene>
    <name evidence="2" type="ORF">ASTO00021_LOCUS2618</name>
    <name evidence="3" type="ORF">ASTO00021_LOCUS2620</name>
</gene>
<feature type="transmembrane region" description="Helical" evidence="1">
    <location>
        <begin position="89"/>
        <end position="108"/>
    </location>
</feature>
<keyword evidence="1" id="KW-0812">Transmembrane</keyword>
<name>A0A6S8A2C4_9STRA</name>
<feature type="transmembrane region" description="Helical" evidence="1">
    <location>
        <begin position="292"/>
        <end position="314"/>
    </location>
</feature>
<proteinExistence type="predicted"/>
<protein>
    <submittedName>
        <fullName evidence="3">Uncharacterized protein</fullName>
    </submittedName>
</protein>